<sequence>MSVTELKAEGNALFNAKNFAAAEAKYAAAILASEQDSDDKTRAVLHANRAACRLSLKRRAWRYMDAVDDATRATHLDPTYAKAFGRLASAQVVSAAHRPSLPSPSAAADCSWLQAMGDHTASQASWLGALDALPKSGLTPSETTQKLQYEAGLKAAIKAAALSQTYDTRAHLVAQNDAGSFPWTVASQMIPRLRAQARMNPDVLASSVCLLPPRAAISLLTIIWRPGSSTTRMRRVGSAAARSFVGLIFSQEFAEGVGKMNFMRPYEASDNAGVAGMLGALAAMSNGIMRDERVMHISDPQFLVKFNKQVIFEANAVRAWTHEGPELVIQKALERQERDGWRSVRHALAVTVRAWMMRAFMEGGLRAQHTVSVDFYKNCLLVIRTLRDKWSSSSKDDRGVIFEKTFEFGIAKMYLEAIMQAYNPNTAPEMLDLLQTEADRLIREIEEFMALPKPQEPLDPGFMSSFCLYPKGQAYSMRGFLQVQLIRLHPEDAQEYRAKAAPEYLKAAACFPPDDEKHTWFLKVALSNQQSSGKFTVREILDTMQRIAESAPKAKAIWERSALGMRGAWEELAGVAKQEAHLRQLVAQGKFSMDSCVSVE</sequence>
<evidence type="ECO:0000313" key="4">
    <source>
        <dbReference type="Proteomes" id="UP001295794"/>
    </source>
</evidence>
<evidence type="ECO:0000256" key="2">
    <source>
        <dbReference type="ARBA" id="ARBA00022803"/>
    </source>
</evidence>
<dbReference type="GO" id="GO:0072380">
    <property type="term" value="C:TRC complex"/>
    <property type="evidence" value="ECO:0007669"/>
    <property type="project" value="TreeGrafter"/>
</dbReference>
<gene>
    <name evidence="3" type="ORF">MYCIT1_LOCUS13611</name>
</gene>
<dbReference type="GO" id="GO:0016020">
    <property type="term" value="C:membrane"/>
    <property type="evidence" value="ECO:0007669"/>
    <property type="project" value="TreeGrafter"/>
</dbReference>
<dbReference type="GO" id="GO:0060090">
    <property type="term" value="F:molecular adaptor activity"/>
    <property type="evidence" value="ECO:0007669"/>
    <property type="project" value="TreeGrafter"/>
</dbReference>
<accession>A0AAD2JZ14</accession>
<dbReference type="GO" id="GO:0006620">
    <property type="term" value="P:post-translational protein targeting to endoplasmic reticulum membrane"/>
    <property type="evidence" value="ECO:0007669"/>
    <property type="project" value="TreeGrafter"/>
</dbReference>
<evidence type="ECO:0000256" key="1">
    <source>
        <dbReference type="ARBA" id="ARBA00022737"/>
    </source>
</evidence>
<dbReference type="InterPro" id="IPR011990">
    <property type="entry name" value="TPR-like_helical_dom_sf"/>
</dbReference>
<organism evidence="3 4">
    <name type="scientific">Mycena citricolor</name>
    <dbReference type="NCBI Taxonomy" id="2018698"/>
    <lineage>
        <taxon>Eukaryota</taxon>
        <taxon>Fungi</taxon>
        <taxon>Dikarya</taxon>
        <taxon>Basidiomycota</taxon>
        <taxon>Agaricomycotina</taxon>
        <taxon>Agaricomycetes</taxon>
        <taxon>Agaricomycetidae</taxon>
        <taxon>Agaricales</taxon>
        <taxon>Marasmiineae</taxon>
        <taxon>Mycenaceae</taxon>
        <taxon>Mycena</taxon>
    </lineage>
</organism>
<protein>
    <submittedName>
        <fullName evidence="3">Uncharacterized protein</fullName>
    </submittedName>
</protein>
<evidence type="ECO:0000313" key="3">
    <source>
        <dbReference type="EMBL" id="CAK5269693.1"/>
    </source>
</evidence>
<dbReference type="InterPro" id="IPR047150">
    <property type="entry name" value="SGT"/>
</dbReference>
<dbReference type="EMBL" id="CAVNYO010000151">
    <property type="protein sequence ID" value="CAK5269693.1"/>
    <property type="molecule type" value="Genomic_DNA"/>
</dbReference>
<proteinExistence type="predicted"/>
<comment type="caution">
    <text evidence="3">The sequence shown here is derived from an EMBL/GenBank/DDBJ whole genome shotgun (WGS) entry which is preliminary data.</text>
</comment>
<dbReference type="SUPFAM" id="SSF48452">
    <property type="entry name" value="TPR-like"/>
    <property type="match status" value="1"/>
</dbReference>
<keyword evidence="1" id="KW-0677">Repeat</keyword>
<keyword evidence="4" id="KW-1185">Reference proteome</keyword>
<keyword evidence="2" id="KW-0802">TPR repeat</keyword>
<name>A0AAD2JZ14_9AGAR</name>
<dbReference type="PANTHER" id="PTHR45831">
    <property type="entry name" value="LD24721P"/>
    <property type="match status" value="1"/>
</dbReference>
<dbReference type="PANTHER" id="PTHR45831:SF2">
    <property type="entry name" value="LD24721P"/>
    <property type="match status" value="1"/>
</dbReference>
<dbReference type="AlphaFoldDB" id="A0AAD2JZ14"/>
<dbReference type="Proteomes" id="UP001295794">
    <property type="component" value="Unassembled WGS sequence"/>
</dbReference>
<dbReference type="Gene3D" id="1.25.40.10">
    <property type="entry name" value="Tetratricopeptide repeat domain"/>
    <property type="match status" value="1"/>
</dbReference>
<reference evidence="3" key="1">
    <citation type="submission" date="2023-11" db="EMBL/GenBank/DDBJ databases">
        <authorList>
            <person name="De Vega J J."/>
            <person name="De Vega J J."/>
        </authorList>
    </citation>
    <scope>NUCLEOTIDE SEQUENCE</scope>
</reference>